<comment type="caution">
    <text evidence="1">The sequence shown here is derived from an EMBL/GenBank/DDBJ whole genome shotgun (WGS) entry which is preliminary data.</text>
</comment>
<evidence type="ECO:0000313" key="1">
    <source>
        <dbReference type="EMBL" id="GAN96267.1"/>
    </source>
</evidence>
<dbReference type="Proteomes" id="UP000032675">
    <property type="component" value="Unassembled WGS sequence"/>
</dbReference>
<sequence length="51" mass="5760">MVSVSRKSVFLGKDRLCHAGCTRVSRGGALPFPVGHVWLDLTVWAWKKDKY</sequence>
<dbReference type="EMBL" id="BANI01000052">
    <property type="protein sequence ID" value="GAN96267.1"/>
    <property type="molecule type" value="Genomic_DNA"/>
</dbReference>
<reference evidence="1 2" key="1">
    <citation type="submission" date="2012-11" db="EMBL/GenBank/DDBJ databases">
        <title>Whole genome sequence of Gluconacetobacter europaeus NBRC3261.</title>
        <authorList>
            <person name="Azuma Y."/>
            <person name="Higashiura N."/>
            <person name="Hirakawa H."/>
            <person name="Matsushita K."/>
        </authorList>
    </citation>
    <scope>NUCLEOTIDE SEQUENCE [LARGE SCALE GENOMIC DNA]</scope>
    <source>
        <strain evidence="1 2">NBRC 3261</strain>
    </source>
</reference>
<evidence type="ECO:0000313" key="2">
    <source>
        <dbReference type="Proteomes" id="UP000032675"/>
    </source>
</evidence>
<gene>
    <name evidence="1" type="ORF">Geu3261_0058_010</name>
</gene>
<organism evidence="1 2">
    <name type="scientific">Komagataeibacter europaeus NBRC 3261</name>
    <dbReference type="NCBI Taxonomy" id="1234669"/>
    <lineage>
        <taxon>Bacteria</taxon>
        <taxon>Pseudomonadati</taxon>
        <taxon>Pseudomonadota</taxon>
        <taxon>Alphaproteobacteria</taxon>
        <taxon>Acetobacterales</taxon>
        <taxon>Acetobacteraceae</taxon>
        <taxon>Komagataeibacter</taxon>
    </lineage>
</organism>
<name>A0A0D6PY94_KOMEU</name>
<accession>A0A0D6PY94</accession>
<protein>
    <submittedName>
        <fullName evidence="1">Uncharacterized protein</fullName>
    </submittedName>
</protein>
<dbReference type="AlphaFoldDB" id="A0A0D6PY94"/>
<proteinExistence type="predicted"/>